<reference evidence="6 7" key="1">
    <citation type="journal article" date="2012" name="J. Bacteriol.">
        <title>Draft Genome Sequence of the Extremely Halophilic Archaeon Halogranum salarium B-1T.</title>
        <authorList>
            <person name="Kim K.K."/>
            <person name="Lee K.C."/>
            <person name="Lee J.S."/>
        </authorList>
    </citation>
    <scope>NUCLEOTIDE SEQUENCE [LARGE SCALE GENOMIC DNA]</scope>
    <source>
        <strain evidence="6 7">B-1</strain>
    </source>
</reference>
<evidence type="ECO:0000259" key="5">
    <source>
        <dbReference type="PROSITE" id="PS51078"/>
    </source>
</evidence>
<gene>
    <name evidence="6" type="ORF">HSB1_22330</name>
</gene>
<dbReference type="InterPro" id="IPR036390">
    <property type="entry name" value="WH_DNA-bd_sf"/>
</dbReference>
<feature type="domain" description="IclR-ED" evidence="5">
    <location>
        <begin position="138"/>
        <end position="322"/>
    </location>
</feature>
<protein>
    <recommendedName>
        <fullName evidence="8">ArcR family transcription regulator</fullName>
    </recommendedName>
</protein>
<dbReference type="InterPro" id="IPR005471">
    <property type="entry name" value="Tscrpt_reg_IclR_N"/>
</dbReference>
<evidence type="ECO:0000256" key="1">
    <source>
        <dbReference type="ARBA" id="ARBA00023015"/>
    </source>
</evidence>
<sequence length="323" mass="35726">MNHSVFAPVHGVRYQTTSSYRSTARNGVSIALISSFHVGEWLFVLTKARSVPLFVPLYGTLNRQGRRWSTMNAQTNTVSSVEKALDVIELLRESGTARLSTVARDLDLSKSTAHRHLKTLEQRGYVVDTDDGYALSLQFLDLGEFTRTRNPAYQLAMEKVDELARRTDERAQFMVEEHGRAVYVYRKTGNHAVKADSFPGKRVPVHASAAGLAILSKLPDSRVEAILAQHGLEALTSKTITDRDELFAELECIRERGYSINDQGTIEGLRAVGAAVTDADGTVIGGLSISGPINRMRGERFEEEFPSLLLGATNELELNIAYQ</sequence>
<dbReference type="Gene3D" id="3.30.450.40">
    <property type="match status" value="1"/>
</dbReference>
<dbReference type="InterPro" id="IPR011991">
    <property type="entry name" value="ArsR-like_HTH"/>
</dbReference>
<accession>J3JFN7</accession>
<dbReference type="eggNOG" id="arCOG02798">
    <property type="taxonomic scope" value="Archaea"/>
</dbReference>
<name>J3JFN7_9EURY</name>
<dbReference type="InterPro" id="IPR029016">
    <property type="entry name" value="GAF-like_dom_sf"/>
</dbReference>
<dbReference type="Pfam" id="PF01614">
    <property type="entry name" value="IclR_C"/>
    <property type="match status" value="1"/>
</dbReference>
<proteinExistence type="predicted"/>
<evidence type="ECO:0008006" key="8">
    <source>
        <dbReference type="Google" id="ProtNLM"/>
    </source>
</evidence>
<dbReference type="GO" id="GO:0003677">
    <property type="term" value="F:DNA binding"/>
    <property type="evidence" value="ECO:0007669"/>
    <property type="project" value="UniProtKB-KW"/>
</dbReference>
<dbReference type="Gene3D" id="1.10.10.10">
    <property type="entry name" value="Winged helix-like DNA-binding domain superfamily/Winged helix DNA-binding domain"/>
    <property type="match status" value="1"/>
</dbReference>
<keyword evidence="3" id="KW-0804">Transcription</keyword>
<dbReference type="InterPro" id="IPR050707">
    <property type="entry name" value="HTH_MetabolicPath_Reg"/>
</dbReference>
<comment type="caution">
    <text evidence="6">The sequence shown here is derived from an EMBL/GenBank/DDBJ whole genome shotgun (WGS) entry which is preliminary data.</text>
</comment>
<dbReference type="SMART" id="SM00346">
    <property type="entry name" value="HTH_ICLR"/>
    <property type="match status" value="1"/>
</dbReference>
<evidence type="ECO:0000313" key="6">
    <source>
        <dbReference type="EMBL" id="EJN59414.1"/>
    </source>
</evidence>
<dbReference type="Pfam" id="PF09339">
    <property type="entry name" value="HTH_IclR"/>
    <property type="match status" value="1"/>
</dbReference>
<dbReference type="AlphaFoldDB" id="J3JFN7"/>
<evidence type="ECO:0000256" key="2">
    <source>
        <dbReference type="ARBA" id="ARBA00023125"/>
    </source>
</evidence>
<evidence type="ECO:0000256" key="3">
    <source>
        <dbReference type="ARBA" id="ARBA00023163"/>
    </source>
</evidence>
<keyword evidence="2" id="KW-0238">DNA-binding</keyword>
<organism evidence="6 7">
    <name type="scientific">Halogranum salarium B-1</name>
    <dbReference type="NCBI Taxonomy" id="1210908"/>
    <lineage>
        <taxon>Archaea</taxon>
        <taxon>Methanobacteriati</taxon>
        <taxon>Methanobacteriota</taxon>
        <taxon>Stenosarchaea group</taxon>
        <taxon>Halobacteria</taxon>
        <taxon>Halobacteriales</taxon>
        <taxon>Haloferacaceae</taxon>
    </lineage>
</organism>
<dbReference type="CDD" id="cd00090">
    <property type="entry name" value="HTH_ARSR"/>
    <property type="match status" value="1"/>
</dbReference>
<dbReference type="SUPFAM" id="SSF55781">
    <property type="entry name" value="GAF domain-like"/>
    <property type="match status" value="1"/>
</dbReference>
<dbReference type="EMBL" id="ALJD01000005">
    <property type="protein sequence ID" value="EJN59414.1"/>
    <property type="molecule type" value="Genomic_DNA"/>
</dbReference>
<dbReference type="PANTHER" id="PTHR30136:SF35">
    <property type="entry name" value="HTH-TYPE TRANSCRIPTIONAL REGULATOR RV1719"/>
    <property type="match status" value="1"/>
</dbReference>
<dbReference type="PROSITE" id="PS51077">
    <property type="entry name" value="HTH_ICLR"/>
    <property type="match status" value="1"/>
</dbReference>
<dbReference type="Proteomes" id="UP000007813">
    <property type="component" value="Unassembled WGS sequence"/>
</dbReference>
<keyword evidence="1" id="KW-0805">Transcription regulation</keyword>
<dbReference type="InterPro" id="IPR036388">
    <property type="entry name" value="WH-like_DNA-bd_sf"/>
</dbReference>
<dbReference type="PATRIC" id="fig|1210908.3.peg.2138"/>
<dbReference type="GO" id="GO:0003700">
    <property type="term" value="F:DNA-binding transcription factor activity"/>
    <property type="evidence" value="ECO:0007669"/>
    <property type="project" value="TreeGrafter"/>
</dbReference>
<evidence type="ECO:0000259" key="4">
    <source>
        <dbReference type="PROSITE" id="PS51077"/>
    </source>
</evidence>
<evidence type="ECO:0000313" key="7">
    <source>
        <dbReference type="Proteomes" id="UP000007813"/>
    </source>
</evidence>
<dbReference type="GO" id="GO:0045892">
    <property type="term" value="P:negative regulation of DNA-templated transcription"/>
    <property type="evidence" value="ECO:0007669"/>
    <property type="project" value="TreeGrafter"/>
</dbReference>
<dbReference type="PROSITE" id="PS51078">
    <property type="entry name" value="ICLR_ED"/>
    <property type="match status" value="1"/>
</dbReference>
<dbReference type="PANTHER" id="PTHR30136">
    <property type="entry name" value="HELIX-TURN-HELIX TRANSCRIPTIONAL REGULATOR, ICLR FAMILY"/>
    <property type="match status" value="1"/>
</dbReference>
<dbReference type="InterPro" id="IPR014757">
    <property type="entry name" value="Tscrpt_reg_IclR_C"/>
</dbReference>
<feature type="domain" description="HTH iclR-type" evidence="4">
    <location>
        <begin position="78"/>
        <end position="137"/>
    </location>
</feature>
<dbReference type="SUPFAM" id="SSF46785">
    <property type="entry name" value="Winged helix' DNA-binding domain"/>
    <property type="match status" value="1"/>
</dbReference>